<dbReference type="InterPro" id="IPR056637">
    <property type="entry name" value="DUF7735"/>
</dbReference>
<keyword evidence="5" id="KW-1185">Reference proteome</keyword>
<dbReference type="Pfam" id="PF24870">
    <property type="entry name" value="DUF7735"/>
    <property type="match status" value="1"/>
</dbReference>
<organism evidence="4 5">
    <name type="scientific">Plectosphaerella cucumerina</name>
    <dbReference type="NCBI Taxonomy" id="40658"/>
    <lineage>
        <taxon>Eukaryota</taxon>
        <taxon>Fungi</taxon>
        <taxon>Dikarya</taxon>
        <taxon>Ascomycota</taxon>
        <taxon>Pezizomycotina</taxon>
        <taxon>Sordariomycetes</taxon>
        <taxon>Hypocreomycetidae</taxon>
        <taxon>Glomerellales</taxon>
        <taxon>Plectosphaerellaceae</taxon>
        <taxon>Plectosphaerella</taxon>
    </lineage>
</organism>
<feature type="region of interest" description="Disordered" evidence="1">
    <location>
        <begin position="174"/>
        <end position="208"/>
    </location>
</feature>
<proteinExistence type="predicted"/>
<keyword evidence="2" id="KW-0732">Signal</keyword>
<feature type="domain" description="DUF7735" evidence="3">
    <location>
        <begin position="39"/>
        <end position="174"/>
    </location>
</feature>
<evidence type="ECO:0000259" key="3">
    <source>
        <dbReference type="Pfam" id="PF24870"/>
    </source>
</evidence>
<evidence type="ECO:0000313" key="4">
    <source>
        <dbReference type="EMBL" id="KAH7354299.1"/>
    </source>
</evidence>
<evidence type="ECO:0000313" key="5">
    <source>
        <dbReference type="Proteomes" id="UP000813385"/>
    </source>
</evidence>
<feature type="signal peptide" evidence="2">
    <location>
        <begin position="1"/>
        <end position="21"/>
    </location>
</feature>
<feature type="chain" id="PRO_5035435044" description="DUF7735 domain-containing protein" evidence="2">
    <location>
        <begin position="22"/>
        <end position="233"/>
    </location>
</feature>
<evidence type="ECO:0000256" key="1">
    <source>
        <dbReference type="SAM" id="MobiDB-lite"/>
    </source>
</evidence>
<dbReference type="AlphaFoldDB" id="A0A8K0TFC2"/>
<feature type="compositionally biased region" description="Polar residues" evidence="1">
    <location>
        <begin position="179"/>
        <end position="208"/>
    </location>
</feature>
<reference evidence="4" key="1">
    <citation type="journal article" date="2021" name="Nat. Commun.">
        <title>Genetic determinants of endophytism in the Arabidopsis root mycobiome.</title>
        <authorList>
            <person name="Mesny F."/>
            <person name="Miyauchi S."/>
            <person name="Thiergart T."/>
            <person name="Pickel B."/>
            <person name="Atanasova L."/>
            <person name="Karlsson M."/>
            <person name="Huettel B."/>
            <person name="Barry K.W."/>
            <person name="Haridas S."/>
            <person name="Chen C."/>
            <person name="Bauer D."/>
            <person name="Andreopoulos W."/>
            <person name="Pangilinan J."/>
            <person name="LaButti K."/>
            <person name="Riley R."/>
            <person name="Lipzen A."/>
            <person name="Clum A."/>
            <person name="Drula E."/>
            <person name="Henrissat B."/>
            <person name="Kohler A."/>
            <person name="Grigoriev I.V."/>
            <person name="Martin F.M."/>
            <person name="Hacquard S."/>
        </authorList>
    </citation>
    <scope>NUCLEOTIDE SEQUENCE</scope>
    <source>
        <strain evidence="4">MPI-CAGE-AT-0016</strain>
    </source>
</reference>
<gene>
    <name evidence="4" type="ORF">B0T11DRAFT_126397</name>
</gene>
<dbReference type="Proteomes" id="UP000813385">
    <property type="component" value="Unassembled WGS sequence"/>
</dbReference>
<comment type="caution">
    <text evidence="4">The sequence shown here is derived from an EMBL/GenBank/DDBJ whole genome shotgun (WGS) entry which is preliminary data.</text>
</comment>
<sequence length="233" mass="25124">MRFKDSVIGLAALGMPVFTSAKFVPDVPAATPVAHLIERQQATEDPWQCATENIPQYFENAPQATGSVLSAFQSYGDDFAAPCLSTAADFLSCVISDPKDWCGYTTAAPPDVLSDYSANYLSAAVSFWTENRATLSVLSESCPVAWQRPSLIEHEWLRIAKAHAECYLKGQPETRTDSSVRAPQSTSESSTPTDTFSSSIPTATGENGSNVKKITERVVLISTGFAILTNAAW</sequence>
<evidence type="ECO:0000256" key="2">
    <source>
        <dbReference type="SAM" id="SignalP"/>
    </source>
</evidence>
<dbReference type="OrthoDB" id="4847831at2759"/>
<dbReference type="EMBL" id="JAGPXD010000005">
    <property type="protein sequence ID" value="KAH7354299.1"/>
    <property type="molecule type" value="Genomic_DNA"/>
</dbReference>
<name>A0A8K0TFC2_9PEZI</name>
<accession>A0A8K0TFC2</accession>
<protein>
    <recommendedName>
        <fullName evidence="3">DUF7735 domain-containing protein</fullName>
    </recommendedName>
</protein>